<reference evidence="15 16" key="1">
    <citation type="journal article" date="2021" name="G3 (Bethesda)">
        <title>Improved contiguity of the threespine stickleback genome using long-read sequencing.</title>
        <authorList>
            <person name="Nath S."/>
            <person name="Shaw D.E."/>
            <person name="White M.A."/>
        </authorList>
    </citation>
    <scope>NUCLEOTIDE SEQUENCE [LARGE SCALE GENOMIC DNA]</scope>
    <source>
        <strain evidence="15 16">Lake Benthic</strain>
    </source>
</reference>
<comment type="subcellular location">
    <subcellularLocation>
        <location evidence="1">Cytoplasm</location>
    </subcellularLocation>
</comment>
<keyword evidence="6" id="KW-0012">Acyltransferase</keyword>
<dbReference type="GeneTree" id="ENSGT00390000015579"/>
<keyword evidence="2" id="KW-0963">Cytoplasm</keyword>
<evidence type="ECO:0000313" key="15">
    <source>
        <dbReference type="Ensembl" id="ENSGACP00000038357.1"/>
    </source>
</evidence>
<dbReference type="PANTHER" id="PTHR10908:SF4">
    <property type="entry name" value="ARYLALKYLAMINE N-ACETYLTRANSFERASE"/>
    <property type="match status" value="1"/>
</dbReference>
<dbReference type="GO" id="GO:0007623">
    <property type="term" value="P:circadian rhythm"/>
    <property type="evidence" value="ECO:0007669"/>
    <property type="project" value="TreeGrafter"/>
</dbReference>
<evidence type="ECO:0000256" key="11">
    <source>
        <dbReference type="ARBA" id="ARBA00039398"/>
    </source>
</evidence>
<dbReference type="Pfam" id="PF00583">
    <property type="entry name" value="Acetyltransf_1"/>
    <property type="match status" value="1"/>
</dbReference>
<evidence type="ECO:0000256" key="5">
    <source>
        <dbReference type="ARBA" id="ARBA00023108"/>
    </source>
</evidence>
<evidence type="ECO:0000256" key="4">
    <source>
        <dbReference type="ARBA" id="ARBA00022679"/>
    </source>
</evidence>
<keyword evidence="4" id="KW-0808">Transferase</keyword>
<evidence type="ECO:0000256" key="10">
    <source>
        <dbReference type="ARBA" id="ARBA00039114"/>
    </source>
</evidence>
<dbReference type="GO" id="GO:0005737">
    <property type="term" value="C:cytoplasm"/>
    <property type="evidence" value="ECO:0007669"/>
    <property type="project" value="UniProtKB-SubCell"/>
</dbReference>
<keyword evidence="5" id="KW-0090">Biological rhythms</keyword>
<dbReference type="Proteomes" id="UP000007635">
    <property type="component" value="Chromosome XI"/>
</dbReference>
<dbReference type="PROSITE" id="PS51186">
    <property type="entry name" value="GNAT"/>
    <property type="match status" value="1"/>
</dbReference>
<feature type="domain" description="N-acetyltransferase" evidence="14">
    <location>
        <begin position="185"/>
        <end position="356"/>
    </location>
</feature>
<dbReference type="Gene3D" id="3.40.630.30">
    <property type="match status" value="1"/>
</dbReference>
<protein>
    <recommendedName>
        <fullName evidence="11">Serotonin N-acetyltransferase</fullName>
        <ecNumber evidence="10">2.3.1.87</ecNumber>
    </recommendedName>
    <alternativeName>
        <fullName evidence="12">Aralkylamine N-acetyltransferase</fullName>
    </alternativeName>
</protein>
<evidence type="ECO:0000256" key="2">
    <source>
        <dbReference type="ARBA" id="ARBA00022490"/>
    </source>
</evidence>
<comment type="catalytic activity">
    <reaction evidence="7">
        <text>a 2-arylethylamine + acetyl-CoA = an N-acetyl-2-arylethylamine + CoA + H(+)</text>
        <dbReference type="Rhea" id="RHEA:20497"/>
        <dbReference type="ChEBI" id="CHEBI:15378"/>
        <dbReference type="ChEBI" id="CHEBI:55469"/>
        <dbReference type="ChEBI" id="CHEBI:57287"/>
        <dbReference type="ChEBI" id="CHEBI:57288"/>
        <dbReference type="ChEBI" id="CHEBI:77827"/>
        <dbReference type="EC" id="2.3.1.87"/>
    </reaction>
</comment>
<reference evidence="15" key="3">
    <citation type="submission" date="2025-09" db="UniProtKB">
        <authorList>
            <consortium name="Ensembl"/>
        </authorList>
    </citation>
    <scope>IDENTIFICATION</scope>
</reference>
<name>A0AAQ4PI72_GASAC</name>
<comment type="pathway">
    <text evidence="8">Aromatic compound metabolism; melatonin biosynthesis; melatonin from serotonin: step 1/2.</text>
</comment>
<evidence type="ECO:0000256" key="6">
    <source>
        <dbReference type="ARBA" id="ARBA00023315"/>
    </source>
</evidence>
<dbReference type="InterPro" id="IPR000182">
    <property type="entry name" value="GNAT_dom"/>
</dbReference>
<dbReference type="AlphaFoldDB" id="A0AAQ4PI72"/>
<dbReference type="GO" id="GO:0030187">
    <property type="term" value="P:melatonin biosynthetic process"/>
    <property type="evidence" value="ECO:0007669"/>
    <property type="project" value="UniProtKB-KW"/>
</dbReference>
<keyword evidence="16" id="KW-1185">Reference proteome</keyword>
<dbReference type="FunFam" id="3.40.630.30:FF:000021">
    <property type="entry name" value="Serotonin N-acetyltransferase"/>
    <property type="match status" value="1"/>
</dbReference>
<dbReference type="EC" id="2.3.1.87" evidence="10"/>
<evidence type="ECO:0000313" key="16">
    <source>
        <dbReference type="Proteomes" id="UP000007635"/>
    </source>
</evidence>
<comment type="similarity">
    <text evidence="9">Belongs to the acetyltransferase family. AANAT subfamily.</text>
</comment>
<evidence type="ECO:0000256" key="12">
    <source>
        <dbReference type="ARBA" id="ARBA00042928"/>
    </source>
</evidence>
<dbReference type="Ensembl" id="ENSGACT00000035271.1">
    <property type="protein sequence ID" value="ENSGACP00000038357.1"/>
    <property type="gene ID" value="ENSGACG00000007070.2"/>
</dbReference>
<proteinExistence type="inferred from homology"/>
<dbReference type="GO" id="GO:0004059">
    <property type="term" value="F:aralkylamine N-acetyltransferase activity"/>
    <property type="evidence" value="ECO:0007669"/>
    <property type="project" value="UniProtKB-EC"/>
</dbReference>
<keyword evidence="3" id="KW-0597">Phosphoprotein</keyword>
<evidence type="ECO:0000256" key="1">
    <source>
        <dbReference type="ARBA" id="ARBA00004496"/>
    </source>
</evidence>
<evidence type="ECO:0000256" key="8">
    <source>
        <dbReference type="ARBA" id="ARBA00037926"/>
    </source>
</evidence>
<dbReference type="InterPro" id="IPR051635">
    <property type="entry name" value="SNAT-like"/>
</dbReference>
<dbReference type="PANTHER" id="PTHR10908">
    <property type="entry name" value="SEROTONIN N-ACETYLTRANSFERASE"/>
    <property type="match status" value="1"/>
</dbReference>
<evidence type="ECO:0000256" key="13">
    <source>
        <dbReference type="ARBA" id="ARBA00043260"/>
    </source>
</evidence>
<evidence type="ECO:0000259" key="14">
    <source>
        <dbReference type="PROSITE" id="PS51186"/>
    </source>
</evidence>
<evidence type="ECO:0000256" key="3">
    <source>
        <dbReference type="ARBA" id="ARBA00022553"/>
    </source>
</evidence>
<evidence type="ECO:0000256" key="9">
    <source>
        <dbReference type="ARBA" id="ARBA00038182"/>
    </source>
</evidence>
<evidence type="ECO:0000256" key="7">
    <source>
        <dbReference type="ARBA" id="ARBA00036561"/>
    </source>
</evidence>
<dbReference type="SUPFAM" id="SSF55729">
    <property type="entry name" value="Acyl-CoA N-acyltransferases (Nat)"/>
    <property type="match status" value="1"/>
</dbReference>
<accession>A0AAQ4PI72</accession>
<keyword evidence="13" id="KW-0471">Melatonin biosynthesis</keyword>
<dbReference type="GO" id="GO:0009416">
    <property type="term" value="P:response to light stimulus"/>
    <property type="evidence" value="ECO:0007669"/>
    <property type="project" value="TreeGrafter"/>
</dbReference>
<dbReference type="InterPro" id="IPR016181">
    <property type="entry name" value="Acyl_CoA_acyltransferase"/>
</dbReference>
<sequence>MINIFMGICILNKLLIDRPGCQIESHAYNIITPLVETGHCVENARAHAVLGQGGYNVSVMRRVVETTCEGLILHHVTHSNNHLITEGGTCGGAGEIEVEKTRYRVAEPRQHRSQHPAGLVELILPNGRESVRRRIFFFFVKGGEGGGGLQSRVMSVVGSQPFMKPMQATPSVSPGMQRRHTLPASEVRPLNTQDAICVFEIEREAFISVSGECPLHLDEVRHFLTLCPELSMGWFEEGRLVAFIIGSLWDKDRLTEDALILHKPRGSTVHIHILAVHRTFRQQGKGPILMWRYLQYLRCLPNVRRAVLMCEDFLIPFYHKSGFKVLGRCAITVANLTFTEMWYPISGHAYMRRNSEAIRFPQHPLTLPLAKTDGHVDI</sequence>
<reference evidence="15" key="2">
    <citation type="submission" date="2025-08" db="UniProtKB">
        <authorList>
            <consortium name="Ensembl"/>
        </authorList>
    </citation>
    <scope>IDENTIFICATION</scope>
</reference>
<organism evidence="15 16">
    <name type="scientific">Gasterosteus aculeatus aculeatus</name>
    <name type="common">three-spined stickleback</name>
    <dbReference type="NCBI Taxonomy" id="481459"/>
    <lineage>
        <taxon>Eukaryota</taxon>
        <taxon>Metazoa</taxon>
        <taxon>Chordata</taxon>
        <taxon>Craniata</taxon>
        <taxon>Vertebrata</taxon>
        <taxon>Euteleostomi</taxon>
        <taxon>Actinopterygii</taxon>
        <taxon>Neopterygii</taxon>
        <taxon>Teleostei</taxon>
        <taxon>Neoteleostei</taxon>
        <taxon>Acanthomorphata</taxon>
        <taxon>Eupercaria</taxon>
        <taxon>Perciformes</taxon>
        <taxon>Cottioidei</taxon>
        <taxon>Gasterosteales</taxon>
        <taxon>Gasterosteidae</taxon>
        <taxon>Gasterosteus</taxon>
    </lineage>
</organism>